<evidence type="ECO:0000313" key="6">
    <source>
        <dbReference type="Proteomes" id="UP000436088"/>
    </source>
</evidence>
<evidence type="ECO:0000256" key="3">
    <source>
        <dbReference type="SAM" id="SignalP"/>
    </source>
</evidence>
<dbReference type="Proteomes" id="UP000436088">
    <property type="component" value="Unassembled WGS sequence"/>
</dbReference>
<evidence type="ECO:0000256" key="2">
    <source>
        <dbReference type="ARBA" id="ARBA00022734"/>
    </source>
</evidence>
<gene>
    <name evidence="5" type="ORF">F3Y22_tig00110656pilonHSYRG00154</name>
</gene>
<name>A0A6A2ZYV9_HIBSY</name>
<evidence type="ECO:0000313" key="5">
    <source>
        <dbReference type="EMBL" id="KAE8696567.1"/>
    </source>
</evidence>
<dbReference type="EMBL" id="VEPZ02001065">
    <property type="protein sequence ID" value="KAE8696567.1"/>
    <property type="molecule type" value="Genomic_DNA"/>
</dbReference>
<dbReference type="PANTHER" id="PTHR32401">
    <property type="entry name" value="CONCANAVALIN A-LIKE LECTIN FAMILY PROTEIN"/>
    <property type="match status" value="1"/>
</dbReference>
<dbReference type="InterPro" id="IPR001220">
    <property type="entry name" value="Legume_lectin_dom"/>
</dbReference>
<dbReference type="Gene3D" id="2.60.120.200">
    <property type="match status" value="1"/>
</dbReference>
<keyword evidence="3" id="KW-0732">Signal</keyword>
<dbReference type="CDD" id="cd06899">
    <property type="entry name" value="lectin_legume_LecRK_Arcelin_ConA"/>
    <property type="match status" value="1"/>
</dbReference>
<dbReference type="InterPro" id="IPR050258">
    <property type="entry name" value="Leguminous_Lectin"/>
</dbReference>
<comment type="similarity">
    <text evidence="1">Belongs to the leguminous lectin family.</text>
</comment>
<sequence>MACFIPLFFLLISVSSSQPTELFFPGFKDLNPNNLTLTGVAEIDKHGILRLTNDTSRLQGHAFYSSPFRFKNSPNGQAVSFSTSFVFVSVPEYLKLGGHGLAFTIGVSKDLKALPSQYLGILNATNNGNFSNHLVAVEFDTVQDFEFQDINDNHIGIDLNSLVSNASATAAYSLTTVTQSRISPSKVGSQSKLGSITIRLKKSLM</sequence>
<dbReference type="Pfam" id="PF00139">
    <property type="entry name" value="Lectin_legB"/>
    <property type="match status" value="1"/>
</dbReference>
<dbReference type="InterPro" id="IPR013320">
    <property type="entry name" value="ConA-like_dom_sf"/>
</dbReference>
<dbReference type="InterPro" id="IPR019825">
    <property type="entry name" value="Lectin_legB_Mn/Ca_BS"/>
</dbReference>
<organism evidence="5 6">
    <name type="scientific">Hibiscus syriacus</name>
    <name type="common">Rose of Sharon</name>
    <dbReference type="NCBI Taxonomy" id="106335"/>
    <lineage>
        <taxon>Eukaryota</taxon>
        <taxon>Viridiplantae</taxon>
        <taxon>Streptophyta</taxon>
        <taxon>Embryophyta</taxon>
        <taxon>Tracheophyta</taxon>
        <taxon>Spermatophyta</taxon>
        <taxon>Magnoliopsida</taxon>
        <taxon>eudicotyledons</taxon>
        <taxon>Gunneridae</taxon>
        <taxon>Pentapetalae</taxon>
        <taxon>rosids</taxon>
        <taxon>malvids</taxon>
        <taxon>Malvales</taxon>
        <taxon>Malvaceae</taxon>
        <taxon>Malvoideae</taxon>
        <taxon>Hibiscus</taxon>
    </lineage>
</organism>
<protein>
    <recommendedName>
        <fullName evidence="4">Legume lectin domain-containing protein</fullName>
    </recommendedName>
</protein>
<evidence type="ECO:0000259" key="4">
    <source>
        <dbReference type="Pfam" id="PF00139"/>
    </source>
</evidence>
<dbReference type="AlphaFoldDB" id="A0A6A2ZYV9"/>
<comment type="caution">
    <text evidence="5">The sequence shown here is derived from an EMBL/GenBank/DDBJ whole genome shotgun (WGS) entry which is preliminary data.</text>
</comment>
<evidence type="ECO:0000256" key="1">
    <source>
        <dbReference type="ARBA" id="ARBA00007606"/>
    </source>
</evidence>
<keyword evidence="6" id="KW-1185">Reference proteome</keyword>
<dbReference type="GO" id="GO:0030246">
    <property type="term" value="F:carbohydrate binding"/>
    <property type="evidence" value="ECO:0007669"/>
    <property type="project" value="UniProtKB-KW"/>
</dbReference>
<dbReference type="SUPFAM" id="SSF49899">
    <property type="entry name" value="Concanavalin A-like lectins/glucanases"/>
    <property type="match status" value="1"/>
</dbReference>
<keyword evidence="2" id="KW-0430">Lectin</keyword>
<feature type="signal peptide" evidence="3">
    <location>
        <begin position="1"/>
        <end position="17"/>
    </location>
</feature>
<reference evidence="5" key="1">
    <citation type="submission" date="2019-09" db="EMBL/GenBank/DDBJ databases">
        <title>Draft genome information of white flower Hibiscus syriacus.</title>
        <authorList>
            <person name="Kim Y.-M."/>
        </authorList>
    </citation>
    <scope>NUCLEOTIDE SEQUENCE [LARGE SCALE GENOMIC DNA]</scope>
    <source>
        <strain evidence="5">YM2019G1</strain>
    </source>
</reference>
<proteinExistence type="inferred from homology"/>
<dbReference type="PANTHER" id="PTHR32401:SF50">
    <property type="entry name" value="OS07G0133000 PROTEIN"/>
    <property type="match status" value="1"/>
</dbReference>
<feature type="domain" description="Legume lectin" evidence="4">
    <location>
        <begin position="23"/>
        <end position="175"/>
    </location>
</feature>
<feature type="chain" id="PRO_5025365883" description="Legume lectin domain-containing protein" evidence="3">
    <location>
        <begin position="18"/>
        <end position="205"/>
    </location>
</feature>
<accession>A0A6A2ZYV9</accession>
<dbReference type="PROSITE" id="PS00307">
    <property type="entry name" value="LECTIN_LEGUME_BETA"/>
    <property type="match status" value="1"/>
</dbReference>